<evidence type="ECO:0000313" key="2">
    <source>
        <dbReference type="Proteomes" id="UP001157126"/>
    </source>
</evidence>
<keyword evidence="2" id="KW-1185">Reference proteome</keyword>
<dbReference type="EMBL" id="BSUO01000001">
    <property type="protein sequence ID" value="GMA39851.1"/>
    <property type="molecule type" value="Genomic_DNA"/>
</dbReference>
<organism evidence="1 2">
    <name type="scientific">Mobilicoccus caccae</name>
    <dbReference type="NCBI Taxonomy" id="1859295"/>
    <lineage>
        <taxon>Bacteria</taxon>
        <taxon>Bacillati</taxon>
        <taxon>Actinomycetota</taxon>
        <taxon>Actinomycetes</taxon>
        <taxon>Micrococcales</taxon>
        <taxon>Dermatophilaceae</taxon>
        <taxon>Mobilicoccus</taxon>
    </lineage>
</organism>
<gene>
    <name evidence="1" type="ORF">GCM10025883_18960</name>
</gene>
<evidence type="ECO:0008006" key="3">
    <source>
        <dbReference type="Google" id="ProtNLM"/>
    </source>
</evidence>
<sequence length="157" mass="17413">MAAATVADMDRELWSRITDTITMSREHDRVTSREAFRSVWDDTPPTEHVLRCVIAHYAADCEDAPEHERAWDESALREFELAPEEGWAEVGIADPTGMLPSLHLNLADVAHRCGDVDVARTHLVLATEHLQRLPDDAYGATVRTGVEGVRERIGSAG</sequence>
<reference evidence="2" key="1">
    <citation type="journal article" date="2019" name="Int. J. Syst. Evol. Microbiol.">
        <title>The Global Catalogue of Microorganisms (GCM) 10K type strain sequencing project: providing services to taxonomists for standard genome sequencing and annotation.</title>
        <authorList>
            <consortium name="The Broad Institute Genomics Platform"/>
            <consortium name="The Broad Institute Genome Sequencing Center for Infectious Disease"/>
            <person name="Wu L."/>
            <person name="Ma J."/>
        </authorList>
    </citation>
    <scope>NUCLEOTIDE SEQUENCE [LARGE SCALE GENOMIC DNA]</scope>
    <source>
        <strain evidence="2">NBRC 113072</strain>
    </source>
</reference>
<accession>A0ABQ6IQ33</accession>
<evidence type="ECO:0000313" key="1">
    <source>
        <dbReference type="EMBL" id="GMA39851.1"/>
    </source>
</evidence>
<proteinExistence type="predicted"/>
<protein>
    <recommendedName>
        <fullName evidence="3">Tetratricopeptide repeat protein</fullName>
    </recommendedName>
</protein>
<dbReference type="Proteomes" id="UP001157126">
    <property type="component" value="Unassembled WGS sequence"/>
</dbReference>
<name>A0ABQ6IQ33_9MICO</name>
<comment type="caution">
    <text evidence="1">The sequence shown here is derived from an EMBL/GenBank/DDBJ whole genome shotgun (WGS) entry which is preliminary data.</text>
</comment>